<evidence type="ECO:0000256" key="2">
    <source>
        <dbReference type="SAM" id="Phobius"/>
    </source>
</evidence>
<dbReference type="PANTHER" id="PTHR38488:SF1">
    <property type="entry name" value="OXIDOREDUCTASE 9.5 KDA SUBUNIT, PUTATIVE (AFU_ORTHOLOGUE AFUA_5G08980)-RELATED"/>
    <property type="match status" value="1"/>
</dbReference>
<feature type="transmembrane region" description="Helical" evidence="2">
    <location>
        <begin position="26"/>
        <end position="47"/>
    </location>
</feature>
<evidence type="ECO:0000313" key="3">
    <source>
        <dbReference type="EMBL" id="KIY71506.1"/>
    </source>
</evidence>
<keyword evidence="4" id="KW-1185">Reference proteome</keyword>
<keyword evidence="2" id="KW-1133">Transmembrane helix</keyword>
<dbReference type="OrthoDB" id="2093409at2759"/>
<reference evidence="3 4" key="1">
    <citation type="journal article" date="2015" name="Fungal Genet. Biol.">
        <title>Evolution of novel wood decay mechanisms in Agaricales revealed by the genome sequences of Fistulina hepatica and Cylindrobasidium torrendii.</title>
        <authorList>
            <person name="Floudas D."/>
            <person name="Held B.W."/>
            <person name="Riley R."/>
            <person name="Nagy L.G."/>
            <person name="Koehler G."/>
            <person name="Ransdell A.S."/>
            <person name="Younus H."/>
            <person name="Chow J."/>
            <person name="Chiniquy J."/>
            <person name="Lipzen A."/>
            <person name="Tritt A."/>
            <person name="Sun H."/>
            <person name="Haridas S."/>
            <person name="LaButti K."/>
            <person name="Ohm R.A."/>
            <person name="Kues U."/>
            <person name="Blanchette R.A."/>
            <person name="Grigoriev I.V."/>
            <person name="Minto R.E."/>
            <person name="Hibbett D.S."/>
        </authorList>
    </citation>
    <scope>NUCLEOTIDE SEQUENCE [LARGE SCALE GENOMIC DNA]</scope>
    <source>
        <strain evidence="3 4">FP15055 ss-10</strain>
    </source>
</reference>
<feature type="region of interest" description="Disordered" evidence="1">
    <location>
        <begin position="57"/>
        <end position="79"/>
    </location>
</feature>
<keyword evidence="2" id="KW-0472">Membrane</keyword>
<dbReference type="AlphaFoldDB" id="A0A0D7BPI8"/>
<name>A0A0D7BPI8_9AGAR</name>
<keyword evidence="2" id="KW-0812">Transmembrane</keyword>
<proteinExistence type="predicted"/>
<gene>
    <name evidence="3" type="ORF">CYLTODRAFT_450682</name>
</gene>
<dbReference type="STRING" id="1314674.A0A0D7BPI8"/>
<organism evidence="3 4">
    <name type="scientific">Cylindrobasidium torrendii FP15055 ss-10</name>
    <dbReference type="NCBI Taxonomy" id="1314674"/>
    <lineage>
        <taxon>Eukaryota</taxon>
        <taxon>Fungi</taxon>
        <taxon>Dikarya</taxon>
        <taxon>Basidiomycota</taxon>
        <taxon>Agaricomycotina</taxon>
        <taxon>Agaricomycetes</taxon>
        <taxon>Agaricomycetidae</taxon>
        <taxon>Agaricales</taxon>
        <taxon>Marasmiineae</taxon>
        <taxon>Physalacriaceae</taxon>
        <taxon>Cylindrobasidium</taxon>
    </lineage>
</organism>
<evidence type="ECO:0000313" key="4">
    <source>
        <dbReference type="Proteomes" id="UP000054007"/>
    </source>
</evidence>
<dbReference type="InterPro" id="IPR039961">
    <property type="entry name" value="Nuo9.5"/>
</dbReference>
<sequence>MASAAPAGAFLRAYRILQREAHERPVIFYSCIIGGIGPVLALTVPPFREKYLGYKRADPLPKTYPLPNRARQPPSGYED</sequence>
<dbReference type="EMBL" id="KN880453">
    <property type="protein sequence ID" value="KIY71506.1"/>
    <property type="molecule type" value="Genomic_DNA"/>
</dbReference>
<dbReference type="Proteomes" id="UP000054007">
    <property type="component" value="Unassembled WGS sequence"/>
</dbReference>
<dbReference type="CDD" id="cd22903">
    <property type="entry name" value="NI9M"/>
    <property type="match status" value="1"/>
</dbReference>
<protein>
    <recommendedName>
        <fullName evidence="5">NADH-ubiquinone oxidoreductase 9.5 kDa subunit</fullName>
    </recommendedName>
</protein>
<dbReference type="PANTHER" id="PTHR38488">
    <property type="entry name" value="OXIDOREDUCTASE 9.5 KDA SUBUNIT, PUTATIVE (AFU_ORTHOLOGUE AFUA_5G08980)-RELATED"/>
    <property type="match status" value="1"/>
</dbReference>
<accession>A0A0D7BPI8</accession>
<evidence type="ECO:0000256" key="1">
    <source>
        <dbReference type="SAM" id="MobiDB-lite"/>
    </source>
</evidence>
<evidence type="ECO:0008006" key="5">
    <source>
        <dbReference type="Google" id="ProtNLM"/>
    </source>
</evidence>